<evidence type="ECO:0000313" key="1">
    <source>
        <dbReference type="EMBL" id="KAL3591914.1"/>
    </source>
</evidence>
<proteinExistence type="predicted"/>
<reference evidence="1 2" key="1">
    <citation type="journal article" date="2024" name="Plant Biotechnol. J.">
        <title>Genome and CRISPR/Cas9 system of a widespread forest tree (Populus alba) in the world.</title>
        <authorList>
            <person name="Liu Y.J."/>
            <person name="Jiang P.F."/>
            <person name="Han X.M."/>
            <person name="Li X.Y."/>
            <person name="Wang H.M."/>
            <person name="Wang Y.J."/>
            <person name="Wang X.X."/>
            <person name="Zeng Q.Y."/>
        </authorList>
    </citation>
    <scope>NUCLEOTIDE SEQUENCE [LARGE SCALE GENOMIC DNA]</scope>
    <source>
        <strain evidence="2">cv. PAL-ZL1</strain>
    </source>
</reference>
<accession>A0ACC4C9Z1</accession>
<dbReference type="Proteomes" id="UP000309997">
    <property type="component" value="Unassembled WGS sequence"/>
</dbReference>
<evidence type="ECO:0000313" key="2">
    <source>
        <dbReference type="Proteomes" id="UP000309997"/>
    </source>
</evidence>
<comment type="caution">
    <text evidence="1">The sequence shown here is derived from an EMBL/GenBank/DDBJ whole genome shotgun (WGS) entry which is preliminary data.</text>
</comment>
<dbReference type="EMBL" id="RCHU02000005">
    <property type="protein sequence ID" value="KAL3591914.1"/>
    <property type="molecule type" value="Genomic_DNA"/>
</dbReference>
<name>A0ACC4C9Z1_POPAL</name>
<protein>
    <submittedName>
        <fullName evidence="1">Uncharacterized protein</fullName>
    </submittedName>
</protein>
<sequence>MLHCKLEPLIWYRHLTYVEESKDVVDEEPEGLKQMNYSWPQPITIPYQPCSAFLTSSDTTVFLNLAPLCNKPMWNREIEILEAQ</sequence>
<keyword evidence="2" id="KW-1185">Reference proteome</keyword>
<gene>
    <name evidence="1" type="ORF">D5086_010554</name>
</gene>
<organism evidence="1 2">
    <name type="scientific">Populus alba</name>
    <name type="common">White poplar</name>
    <dbReference type="NCBI Taxonomy" id="43335"/>
    <lineage>
        <taxon>Eukaryota</taxon>
        <taxon>Viridiplantae</taxon>
        <taxon>Streptophyta</taxon>
        <taxon>Embryophyta</taxon>
        <taxon>Tracheophyta</taxon>
        <taxon>Spermatophyta</taxon>
        <taxon>Magnoliopsida</taxon>
        <taxon>eudicotyledons</taxon>
        <taxon>Gunneridae</taxon>
        <taxon>Pentapetalae</taxon>
        <taxon>rosids</taxon>
        <taxon>fabids</taxon>
        <taxon>Malpighiales</taxon>
        <taxon>Salicaceae</taxon>
        <taxon>Saliceae</taxon>
        <taxon>Populus</taxon>
    </lineage>
</organism>